<accession>A0ABS5XIS1</accession>
<evidence type="ECO:0000313" key="2">
    <source>
        <dbReference type="Proteomes" id="UP001519667"/>
    </source>
</evidence>
<evidence type="ECO:0000313" key="1">
    <source>
        <dbReference type="EMBL" id="MBT8767569.1"/>
    </source>
</evidence>
<proteinExistence type="predicted"/>
<dbReference type="RefSeq" id="WP_215376661.1">
    <property type="nucleotide sequence ID" value="NZ_JAGTIS010000008.1"/>
</dbReference>
<name>A0ABS5XIS1_9GAMM</name>
<dbReference type="GO" id="GO:0003677">
    <property type="term" value="F:DNA binding"/>
    <property type="evidence" value="ECO:0007669"/>
    <property type="project" value="UniProtKB-KW"/>
</dbReference>
<dbReference type="EMBL" id="JAGTIS010000008">
    <property type="protein sequence ID" value="MBT8767569.1"/>
    <property type="molecule type" value="Genomic_DNA"/>
</dbReference>
<sequence length="82" mass="9102">MNGNNEHLNLSRLPVGRVDAVCSPEAFAEMCGVSDDTVMGWMRTGTVPTVKVRDARLINIERLCEDLEQGKDLFAEGDYDND</sequence>
<keyword evidence="2" id="KW-1185">Reference proteome</keyword>
<organism evidence="1 2">
    <name type="scientific">Metapseudomonas boanensis</name>
    <dbReference type="NCBI Taxonomy" id="2822138"/>
    <lineage>
        <taxon>Bacteria</taxon>
        <taxon>Pseudomonadati</taxon>
        <taxon>Pseudomonadota</taxon>
        <taxon>Gammaproteobacteria</taxon>
        <taxon>Pseudomonadales</taxon>
        <taxon>Pseudomonadaceae</taxon>
        <taxon>Metapseudomonas</taxon>
    </lineage>
</organism>
<keyword evidence="1" id="KW-0238">DNA-binding</keyword>
<comment type="caution">
    <text evidence="1">The sequence shown here is derived from an EMBL/GenBank/DDBJ whole genome shotgun (WGS) entry which is preliminary data.</text>
</comment>
<dbReference type="Proteomes" id="UP001519667">
    <property type="component" value="Unassembled WGS sequence"/>
</dbReference>
<gene>
    <name evidence="1" type="ORF">J7302_15760</name>
</gene>
<protein>
    <submittedName>
        <fullName evidence="1">DNA-binding protein</fullName>
    </submittedName>
</protein>
<reference evidence="1 2" key="1">
    <citation type="submission" date="2021-04" db="EMBL/GenBank/DDBJ databases">
        <title>Pseudomonas boanensis sp. nov., a bacterium isolated from river water used for household purposes in Boane District, Mozambique.</title>
        <authorList>
            <person name="Nicklasson M."/>
            <person name="Martin-Rodriguez A.J."/>
            <person name="Thorell K."/>
            <person name="Neves L."/>
            <person name="Mussagy A."/>
            <person name="Rydberg H.A."/>
            <person name="Hernroth B."/>
            <person name="Svensson-Stadler L."/>
            <person name="Sjoling A."/>
        </authorList>
    </citation>
    <scope>NUCLEOTIDE SEQUENCE [LARGE SCALE GENOMIC DNA]</scope>
    <source>
        <strain evidence="1 2">DB1</strain>
    </source>
</reference>